<reference evidence="1" key="1">
    <citation type="submission" date="2016-02" db="EMBL/GenBank/DDBJ databases">
        <title>Genomic sequence of a clinical Staphylococcus hominis isolate.</title>
        <authorList>
            <person name="McClure J.M."/>
            <person name="Zhang K."/>
        </authorList>
    </citation>
    <scope>NUCLEOTIDE SEQUENCE</scope>
    <source>
        <strain evidence="1">C34847</strain>
    </source>
</reference>
<dbReference type="InterPro" id="IPR056567">
    <property type="entry name" value="Acyl_LnsA-like"/>
</dbReference>
<dbReference type="NCBIfam" id="NF041769">
    <property type="entry name" value="acyl_LnsA"/>
    <property type="match status" value="1"/>
</dbReference>
<dbReference type="Gene3D" id="3.90.1720.10">
    <property type="entry name" value="endopeptidase domain like (from Nostoc punctiforme)"/>
    <property type="match status" value="1"/>
</dbReference>
<accession>A0A3S7GTW4</accession>
<proteinExistence type="predicted"/>
<gene>
    <name evidence="1" type="ORF">AZE34_02755</name>
</gene>
<dbReference type="AlphaFoldDB" id="A0A3S7GTW4"/>
<dbReference type="InterPro" id="IPR038765">
    <property type="entry name" value="Papain-like_cys_pep_sf"/>
</dbReference>
<dbReference type="SUPFAM" id="SSF54001">
    <property type="entry name" value="Cysteine proteinases"/>
    <property type="match status" value="1"/>
</dbReference>
<organism evidence="1">
    <name type="scientific">Staphylococcus hominis</name>
    <dbReference type="NCBI Taxonomy" id="1290"/>
    <lineage>
        <taxon>Bacteria</taxon>
        <taxon>Bacillati</taxon>
        <taxon>Bacillota</taxon>
        <taxon>Bacilli</taxon>
        <taxon>Bacillales</taxon>
        <taxon>Staphylococcaceae</taxon>
        <taxon>Staphylococcus</taxon>
    </lineage>
</organism>
<name>A0A3S7GTW4_STAHO</name>
<evidence type="ECO:0008006" key="2">
    <source>
        <dbReference type="Google" id="ProtNLM"/>
    </source>
</evidence>
<protein>
    <recommendedName>
        <fullName evidence="2">Orthopoxovirus protein, PF05708 family</fullName>
    </recommendedName>
</protein>
<evidence type="ECO:0000313" key="1">
    <source>
        <dbReference type="EMBL" id="AVI05728.1"/>
    </source>
</evidence>
<dbReference type="EMBL" id="CP014567">
    <property type="protein sequence ID" value="AVI05728.1"/>
    <property type="molecule type" value="Genomic_DNA"/>
</dbReference>
<sequence length="193" mass="22021">MKTIQLKRIIFVIFISLLFFAFPSHTYASISSTSSSSGKGNDFKLQPGDIILTKGPVLFGFFGHSSIALDHDTVLQIEGPGDKPITESFESFKQRFGVKKNDWIKVYRCEYPNAGQKAADWAKAHYKNSDKTYLVTLNLKSERFTYCTKIIYQAYKYGVSKDTINDHGLLIISPYALVDNFNNDYRLKLVKKY</sequence>